<dbReference type="PANTHER" id="PTHR43229">
    <property type="entry name" value="NODULATION PROTEIN J"/>
    <property type="match status" value="1"/>
</dbReference>
<dbReference type="PROSITE" id="PS51012">
    <property type="entry name" value="ABC_TM2"/>
    <property type="match status" value="1"/>
</dbReference>
<feature type="transmembrane region" description="Helical" evidence="5">
    <location>
        <begin position="97"/>
        <end position="125"/>
    </location>
</feature>
<dbReference type="InterPro" id="IPR047817">
    <property type="entry name" value="ABC2_TM_bact-type"/>
</dbReference>
<evidence type="ECO:0000256" key="2">
    <source>
        <dbReference type="ARBA" id="ARBA00022692"/>
    </source>
</evidence>
<dbReference type="OrthoDB" id="670210at2"/>
<accession>A0A1V4IW43</accession>
<evidence type="ECO:0000313" key="8">
    <source>
        <dbReference type="Proteomes" id="UP000190080"/>
    </source>
</evidence>
<dbReference type="GO" id="GO:0043190">
    <property type="term" value="C:ATP-binding cassette (ABC) transporter complex"/>
    <property type="evidence" value="ECO:0007669"/>
    <property type="project" value="InterPro"/>
</dbReference>
<feature type="transmembrane region" description="Helical" evidence="5">
    <location>
        <begin position="131"/>
        <end position="155"/>
    </location>
</feature>
<dbReference type="InterPro" id="IPR013525">
    <property type="entry name" value="ABC2_TM"/>
</dbReference>
<dbReference type="Proteomes" id="UP000190080">
    <property type="component" value="Unassembled WGS sequence"/>
</dbReference>
<keyword evidence="8" id="KW-1185">Reference proteome</keyword>
<keyword evidence="4 5" id="KW-0472">Membrane</keyword>
<name>A0A1V4IW43_9CLOT</name>
<keyword evidence="5" id="KW-0813">Transport</keyword>
<keyword evidence="2 5" id="KW-0812">Transmembrane</keyword>
<comment type="subcellular location">
    <subcellularLocation>
        <location evidence="5">Cell membrane</location>
        <topology evidence="5">Multi-pass membrane protein</topology>
    </subcellularLocation>
    <subcellularLocation>
        <location evidence="1">Membrane</location>
        <topology evidence="1">Multi-pass membrane protein</topology>
    </subcellularLocation>
</comment>
<feature type="domain" description="ABC transmembrane type-2" evidence="6">
    <location>
        <begin position="19"/>
        <end position="248"/>
    </location>
</feature>
<gene>
    <name evidence="7" type="primary">drrB_2</name>
    <name evidence="7" type="ORF">CLORY_08870</name>
</gene>
<dbReference type="GO" id="GO:0140359">
    <property type="term" value="F:ABC-type transporter activity"/>
    <property type="evidence" value="ECO:0007669"/>
    <property type="project" value="InterPro"/>
</dbReference>
<evidence type="ECO:0000256" key="5">
    <source>
        <dbReference type="RuleBase" id="RU361157"/>
    </source>
</evidence>
<evidence type="ECO:0000256" key="4">
    <source>
        <dbReference type="ARBA" id="ARBA00023136"/>
    </source>
</evidence>
<reference evidence="7 8" key="1">
    <citation type="submission" date="2017-03" db="EMBL/GenBank/DDBJ databases">
        <title>Genome sequence of Clostridium oryzae DSM 28571.</title>
        <authorList>
            <person name="Poehlein A."/>
            <person name="Daniel R."/>
        </authorList>
    </citation>
    <scope>NUCLEOTIDE SEQUENCE [LARGE SCALE GENOMIC DNA]</scope>
    <source>
        <strain evidence="7 8">DSM 28571</strain>
    </source>
</reference>
<evidence type="ECO:0000256" key="3">
    <source>
        <dbReference type="ARBA" id="ARBA00022989"/>
    </source>
</evidence>
<evidence type="ECO:0000256" key="1">
    <source>
        <dbReference type="ARBA" id="ARBA00004141"/>
    </source>
</evidence>
<dbReference type="PRINTS" id="PR00164">
    <property type="entry name" value="ABC2TRNSPORT"/>
</dbReference>
<evidence type="ECO:0000259" key="6">
    <source>
        <dbReference type="PROSITE" id="PS51012"/>
    </source>
</evidence>
<organism evidence="7 8">
    <name type="scientific">Clostridium oryzae</name>
    <dbReference type="NCBI Taxonomy" id="1450648"/>
    <lineage>
        <taxon>Bacteria</taxon>
        <taxon>Bacillati</taxon>
        <taxon>Bacillota</taxon>
        <taxon>Clostridia</taxon>
        <taxon>Eubacteriales</taxon>
        <taxon>Clostridiaceae</taxon>
        <taxon>Clostridium</taxon>
    </lineage>
</organism>
<feature type="transmembrane region" description="Helical" evidence="5">
    <location>
        <begin position="167"/>
        <end position="186"/>
    </location>
</feature>
<evidence type="ECO:0000313" key="7">
    <source>
        <dbReference type="EMBL" id="OPJ64015.1"/>
    </source>
</evidence>
<dbReference type="RefSeq" id="WP_079422318.1">
    <property type="nucleotide sequence ID" value="NZ_MZGV01000006.1"/>
</dbReference>
<dbReference type="PANTHER" id="PTHR43229:SF2">
    <property type="entry name" value="NODULATION PROTEIN J"/>
    <property type="match status" value="1"/>
</dbReference>
<dbReference type="InterPro" id="IPR000412">
    <property type="entry name" value="ABC_2_transport"/>
</dbReference>
<keyword evidence="5" id="KW-1003">Cell membrane</keyword>
<feature type="transmembrane region" description="Helical" evidence="5">
    <location>
        <begin position="223"/>
        <end position="243"/>
    </location>
</feature>
<dbReference type="Pfam" id="PF01061">
    <property type="entry name" value="ABC2_membrane"/>
    <property type="match status" value="1"/>
</dbReference>
<feature type="transmembrane region" description="Helical" evidence="5">
    <location>
        <begin position="21"/>
        <end position="39"/>
    </location>
</feature>
<feature type="transmembrane region" description="Helical" evidence="5">
    <location>
        <begin position="51"/>
        <end position="76"/>
    </location>
</feature>
<comment type="similarity">
    <text evidence="5">Belongs to the ABC-2 integral membrane protein family.</text>
</comment>
<dbReference type="PIRSF" id="PIRSF006648">
    <property type="entry name" value="DrrB"/>
    <property type="match status" value="1"/>
</dbReference>
<dbReference type="STRING" id="1450648.CLORY_08870"/>
<sequence>METINILWRNIKWRFQTPISILLTIIQPLIWLLLYSAIANQSMQKISDGNYTAFILPGIMVLVTFACCSSSGYINFTMKSKGSFYRILIAPVRRSSIVLGQMLEAACVSFFEVAIMVIMGIFLSVHIASGFIGLLLMVPLIFLTAFFMSGLAYAISLCLPHEAIYETIMNLIVLSLFFASTALFPMKNISGALKIIVTINPFTHVINCLRSLILCASIDWKSLLSVTGLFICLCCGSFALALWRLKKETVS</sequence>
<dbReference type="EMBL" id="MZGV01000006">
    <property type="protein sequence ID" value="OPJ64015.1"/>
    <property type="molecule type" value="Genomic_DNA"/>
</dbReference>
<dbReference type="InterPro" id="IPR051784">
    <property type="entry name" value="Nod_factor_ABC_transporter"/>
</dbReference>
<proteinExistence type="inferred from homology"/>
<keyword evidence="3 5" id="KW-1133">Transmembrane helix</keyword>
<protein>
    <recommendedName>
        <fullName evidence="5">Transport permease protein</fullName>
    </recommendedName>
</protein>
<dbReference type="AlphaFoldDB" id="A0A1V4IW43"/>
<comment type="caution">
    <text evidence="7">The sequence shown here is derived from an EMBL/GenBank/DDBJ whole genome shotgun (WGS) entry which is preliminary data.</text>
</comment>